<evidence type="ECO:0000256" key="10">
    <source>
        <dbReference type="ARBA" id="ARBA00023054"/>
    </source>
</evidence>
<keyword evidence="7 15" id="KW-0812">Transmembrane</keyword>
<dbReference type="GO" id="GO:0005640">
    <property type="term" value="C:nuclear outer membrane"/>
    <property type="evidence" value="ECO:0007669"/>
    <property type="project" value="UniProtKB-SubCell"/>
</dbReference>
<dbReference type="GO" id="GO:0004860">
    <property type="term" value="F:protein kinase inhibitor activity"/>
    <property type="evidence" value="ECO:0007669"/>
    <property type="project" value="TreeGrafter"/>
</dbReference>
<keyword evidence="6" id="KW-1003">Cell membrane</keyword>
<evidence type="ECO:0000313" key="18">
    <source>
        <dbReference type="Proteomes" id="UP001178461"/>
    </source>
</evidence>
<name>A0AA35P6U5_9SAUR</name>
<evidence type="ECO:0000256" key="7">
    <source>
        <dbReference type="ARBA" id="ARBA00022692"/>
    </source>
</evidence>
<evidence type="ECO:0000256" key="8">
    <source>
        <dbReference type="ARBA" id="ARBA00022729"/>
    </source>
</evidence>
<protein>
    <recommendedName>
        <fullName evidence="5">Inositol 1,4,5-trisphosphate receptor-interacting protein</fullName>
    </recommendedName>
</protein>
<gene>
    <name evidence="17" type="ORF">PODLI_1B003308</name>
</gene>
<keyword evidence="10 14" id="KW-0175">Coiled coil</keyword>
<reference evidence="17" key="1">
    <citation type="submission" date="2022-12" db="EMBL/GenBank/DDBJ databases">
        <authorList>
            <person name="Alioto T."/>
            <person name="Alioto T."/>
            <person name="Gomez Garrido J."/>
        </authorList>
    </citation>
    <scope>NUCLEOTIDE SEQUENCE</scope>
</reference>
<evidence type="ECO:0000256" key="1">
    <source>
        <dbReference type="ARBA" id="ARBA00003856"/>
    </source>
</evidence>
<evidence type="ECO:0000256" key="9">
    <source>
        <dbReference type="ARBA" id="ARBA00022989"/>
    </source>
</evidence>
<dbReference type="InterPro" id="IPR046906">
    <property type="entry name" value="Mab-21_HhH/H2TH-like"/>
</dbReference>
<keyword evidence="12" id="KW-0325">Glycoprotein</keyword>
<evidence type="ECO:0000259" key="16">
    <source>
        <dbReference type="Pfam" id="PF20266"/>
    </source>
</evidence>
<evidence type="ECO:0000256" key="6">
    <source>
        <dbReference type="ARBA" id="ARBA00022475"/>
    </source>
</evidence>
<dbReference type="FunFam" id="1.10.1410.40:FF:000008">
    <property type="entry name" value="Inositol 1,4,5-trisphosphate receptor-interacting protein"/>
    <property type="match status" value="1"/>
</dbReference>
<evidence type="ECO:0000256" key="14">
    <source>
        <dbReference type="SAM" id="Coils"/>
    </source>
</evidence>
<feature type="transmembrane region" description="Helical" evidence="15">
    <location>
        <begin position="20"/>
        <end position="39"/>
    </location>
</feature>
<dbReference type="PRINTS" id="PR02107">
    <property type="entry name" value="INOS145TPRIP"/>
</dbReference>
<dbReference type="AlphaFoldDB" id="A0AA35P6U5"/>
<dbReference type="Proteomes" id="UP001178461">
    <property type="component" value="Chromosome 5"/>
</dbReference>
<dbReference type="EMBL" id="OX395130">
    <property type="protein sequence ID" value="CAI5775075.1"/>
    <property type="molecule type" value="Genomic_DNA"/>
</dbReference>
<evidence type="ECO:0000256" key="12">
    <source>
        <dbReference type="ARBA" id="ARBA00023180"/>
    </source>
</evidence>
<feature type="coiled-coil region" evidence="14">
    <location>
        <begin position="53"/>
        <end position="80"/>
    </location>
</feature>
<evidence type="ECO:0000256" key="2">
    <source>
        <dbReference type="ARBA" id="ARBA00004251"/>
    </source>
</evidence>
<dbReference type="PANTHER" id="PTHR10656:SF8">
    <property type="entry name" value="INOSITOL 1,4,5-TRISPHOSPHATE RECEPTOR-INTERACTING PROTEIN"/>
    <property type="match status" value="1"/>
</dbReference>
<comment type="function">
    <text evidence="1">Enhances Ca(2+)-mediated inhibition of inositol 1,4,5-triphosphate receptor (ITPR) Ca(2+) release.</text>
</comment>
<dbReference type="Gene3D" id="3.30.460.90">
    <property type="match status" value="1"/>
</dbReference>
<dbReference type="InterPro" id="IPR024810">
    <property type="entry name" value="MAB21L/cGLR"/>
</dbReference>
<evidence type="ECO:0000256" key="4">
    <source>
        <dbReference type="ARBA" id="ARBA00005554"/>
    </source>
</evidence>
<dbReference type="InterPro" id="IPR026250">
    <property type="entry name" value="ITPRIP-like"/>
</dbReference>
<evidence type="ECO:0000256" key="11">
    <source>
        <dbReference type="ARBA" id="ARBA00023136"/>
    </source>
</evidence>
<accession>A0AA35P6U5</accession>
<evidence type="ECO:0000256" key="5">
    <source>
        <dbReference type="ARBA" id="ARBA00019443"/>
    </source>
</evidence>
<keyword evidence="9 15" id="KW-1133">Transmembrane helix</keyword>
<evidence type="ECO:0000256" key="15">
    <source>
        <dbReference type="SAM" id="Phobius"/>
    </source>
</evidence>
<evidence type="ECO:0000256" key="3">
    <source>
        <dbReference type="ARBA" id="ARBA00004494"/>
    </source>
</evidence>
<keyword evidence="18" id="KW-1185">Reference proteome</keyword>
<keyword evidence="13" id="KW-0539">Nucleus</keyword>
<evidence type="ECO:0000256" key="13">
    <source>
        <dbReference type="ARBA" id="ARBA00023242"/>
    </source>
</evidence>
<dbReference type="Gene3D" id="1.10.1410.40">
    <property type="match status" value="1"/>
</dbReference>
<sequence length="571" mass="65908">MKVKFNHEGVIQEVCRTLKVFAMPAGIFRVCLVVITAIVNHPLLFPKENVTVLENTQEVIQKMKEREENLRLEQLKLEQEIAMQETLTKPSVKAAETEEQYNHNPLSWNFWTALSMVVFLLIEFWRQDYKEGTWQNYANEEDEISVLGKALKGVVLPDNATLANFYEKCLQIVTGDIARNRELVEGFADDLLEALRSVCNRDADMEVEESIGVGSMYENWRAHKPLACDFIVPFTPPEPYCFQLESWCLEETVSPDKQGYGMIKILRADENSTGCICDKTKLGEDLLCLLHSKMNQARQNQHMEDLLCYKDTRYLDSDQVMTWFQLALTKAWNKISHKYEFNLTFNLLDAPGALKIKFRSGKTITFNLTPVVQYADSDVYFISHFPCSSLAEGPSSSIHWLLTFAVYEKRYIQFISKTLPANSCHLSCLQILSFLHGKQCSLTGASSLTNYHLKTVMLHLLQTLPCADWASTQLRARLQDMLRFLEKSLQEKRLYHFFVGNRHLPEELGIPIEFQKAEPLNLFRRFVLQRDAYRKTMDTFHEMLKNTAALINEYAMHVPNGRVTSLHKEPL</sequence>
<evidence type="ECO:0000313" key="17">
    <source>
        <dbReference type="EMBL" id="CAI5775075.1"/>
    </source>
</evidence>
<keyword evidence="11 15" id="KW-0472">Membrane</keyword>
<keyword evidence="8" id="KW-0732">Signal</keyword>
<dbReference type="PANTHER" id="PTHR10656">
    <property type="entry name" value="CELL FATE DETERMINING PROTEIN MAB21-RELATED"/>
    <property type="match status" value="1"/>
</dbReference>
<dbReference type="GO" id="GO:0005886">
    <property type="term" value="C:plasma membrane"/>
    <property type="evidence" value="ECO:0007669"/>
    <property type="project" value="UniProtKB-SubCell"/>
</dbReference>
<dbReference type="Pfam" id="PF20266">
    <property type="entry name" value="Mab-21_C"/>
    <property type="match status" value="1"/>
</dbReference>
<proteinExistence type="inferred from homology"/>
<organism evidence="17 18">
    <name type="scientific">Podarcis lilfordi</name>
    <name type="common">Lilford's wall lizard</name>
    <dbReference type="NCBI Taxonomy" id="74358"/>
    <lineage>
        <taxon>Eukaryota</taxon>
        <taxon>Metazoa</taxon>
        <taxon>Chordata</taxon>
        <taxon>Craniata</taxon>
        <taxon>Vertebrata</taxon>
        <taxon>Euteleostomi</taxon>
        <taxon>Lepidosauria</taxon>
        <taxon>Squamata</taxon>
        <taxon>Bifurcata</taxon>
        <taxon>Unidentata</taxon>
        <taxon>Episquamata</taxon>
        <taxon>Laterata</taxon>
        <taxon>Lacertibaenia</taxon>
        <taxon>Lacertidae</taxon>
        <taxon>Podarcis</taxon>
    </lineage>
</organism>
<dbReference type="SMART" id="SM01265">
    <property type="entry name" value="Mab-21"/>
    <property type="match status" value="1"/>
</dbReference>
<feature type="domain" description="Mab-21-like HhH/H2TH-like" evidence="16">
    <location>
        <begin position="426"/>
        <end position="501"/>
    </location>
</feature>
<comment type="similarity">
    <text evidence="4">Belongs to the ITPRIP family.</text>
</comment>
<comment type="subcellular location">
    <subcellularLocation>
        <location evidence="2">Cell membrane</location>
        <topology evidence="2">Single-pass type I membrane protein</topology>
    </subcellularLocation>
    <subcellularLocation>
        <location evidence="3">Nucleus outer membrane</location>
        <topology evidence="3">Single-pass type I membrane protein</topology>
    </subcellularLocation>
</comment>